<feature type="compositionally biased region" description="Basic and acidic residues" evidence="1">
    <location>
        <begin position="249"/>
        <end position="263"/>
    </location>
</feature>
<accession>A0ABR2ZMC5</accession>
<evidence type="ECO:0000256" key="1">
    <source>
        <dbReference type="SAM" id="MobiDB-lite"/>
    </source>
</evidence>
<reference evidence="2 3" key="1">
    <citation type="submission" date="2024-05" db="EMBL/GenBank/DDBJ databases">
        <title>A draft genome resource for the thread blight pathogen Marasmius tenuissimus strain MS-2.</title>
        <authorList>
            <person name="Yulfo-Soto G.E."/>
            <person name="Baruah I.K."/>
            <person name="Amoako-Attah I."/>
            <person name="Bukari Y."/>
            <person name="Meinhardt L.W."/>
            <person name="Bailey B.A."/>
            <person name="Cohen S.P."/>
        </authorList>
    </citation>
    <scope>NUCLEOTIDE SEQUENCE [LARGE SCALE GENOMIC DNA]</scope>
    <source>
        <strain evidence="2 3">MS-2</strain>
    </source>
</reference>
<evidence type="ECO:0000313" key="2">
    <source>
        <dbReference type="EMBL" id="KAL0062129.1"/>
    </source>
</evidence>
<evidence type="ECO:0000313" key="3">
    <source>
        <dbReference type="Proteomes" id="UP001437256"/>
    </source>
</evidence>
<feature type="compositionally biased region" description="Acidic residues" evidence="1">
    <location>
        <begin position="293"/>
        <end position="306"/>
    </location>
</feature>
<feature type="compositionally biased region" description="Pro residues" evidence="1">
    <location>
        <begin position="170"/>
        <end position="181"/>
    </location>
</feature>
<organism evidence="2 3">
    <name type="scientific">Marasmius tenuissimus</name>
    <dbReference type="NCBI Taxonomy" id="585030"/>
    <lineage>
        <taxon>Eukaryota</taxon>
        <taxon>Fungi</taxon>
        <taxon>Dikarya</taxon>
        <taxon>Basidiomycota</taxon>
        <taxon>Agaricomycotina</taxon>
        <taxon>Agaricomycetes</taxon>
        <taxon>Agaricomycetidae</taxon>
        <taxon>Agaricales</taxon>
        <taxon>Marasmiineae</taxon>
        <taxon>Marasmiaceae</taxon>
        <taxon>Marasmius</taxon>
    </lineage>
</organism>
<dbReference type="Proteomes" id="UP001437256">
    <property type="component" value="Unassembled WGS sequence"/>
</dbReference>
<sequence>MPQKDCKNFRKDLKDQLKEAIHAVAGKPDGRVRRHSCLLRGKINEGKGASFDNVGRKYNVCTTAKHDHTWLPQYTTGPLPYEILKRLETIRAGHDVLGVQYNPADPATTKDIEPFLDAIRTITDKAFNDVYVYAETGHLPSSLPSTPSPLPSPSLPSSSPPASSGFFPYSPLPPSSPPTPPSSSQWKLSKIPNMWNTPSRSPAYAKKKYGTGQRLQASPTKRQSSFSASPLATSSKSTLDLQQGKRKRAPEPEVPRKRGKVIEVIEITDSEDDQPKASGSKGKGKGRVLVPATDEEDDDSESDSDSEAPHSMSSGWTVRSGDSYPIRRLRSPSF</sequence>
<feature type="compositionally biased region" description="Low complexity" evidence="1">
    <location>
        <begin position="155"/>
        <end position="169"/>
    </location>
</feature>
<protein>
    <submittedName>
        <fullName evidence="2">Uncharacterized protein</fullName>
    </submittedName>
</protein>
<feature type="compositionally biased region" description="Low complexity" evidence="1">
    <location>
        <begin position="224"/>
        <end position="239"/>
    </location>
</feature>
<proteinExistence type="predicted"/>
<feature type="region of interest" description="Disordered" evidence="1">
    <location>
        <begin position="141"/>
        <end position="334"/>
    </location>
</feature>
<gene>
    <name evidence="2" type="ORF">AAF712_010971</name>
</gene>
<comment type="caution">
    <text evidence="2">The sequence shown here is derived from an EMBL/GenBank/DDBJ whole genome shotgun (WGS) entry which is preliminary data.</text>
</comment>
<feature type="compositionally biased region" description="Polar residues" evidence="1">
    <location>
        <begin position="213"/>
        <end position="223"/>
    </location>
</feature>
<keyword evidence="3" id="KW-1185">Reference proteome</keyword>
<dbReference type="EMBL" id="JBBXMP010000113">
    <property type="protein sequence ID" value="KAL0062129.1"/>
    <property type="molecule type" value="Genomic_DNA"/>
</dbReference>
<name>A0ABR2ZMC5_9AGAR</name>